<feature type="non-terminal residue" evidence="3">
    <location>
        <position position="1"/>
    </location>
</feature>
<dbReference type="PANTHER" id="PTHR18460:SF3">
    <property type="entry name" value="TELO2-INTERACTING PROTEIN 1 HOMOLOG"/>
    <property type="match status" value="1"/>
</dbReference>
<dbReference type="InterPro" id="IPR049362">
    <property type="entry name" value="TTI1_rpt"/>
</dbReference>
<dbReference type="GO" id="GO:0005737">
    <property type="term" value="C:cytoplasm"/>
    <property type="evidence" value="ECO:0007669"/>
    <property type="project" value="TreeGrafter"/>
</dbReference>
<reference evidence="3" key="1">
    <citation type="submission" date="2023-10" db="EMBL/GenBank/DDBJ databases">
        <title>Genome assembly of Pristionchus species.</title>
        <authorList>
            <person name="Yoshida K."/>
            <person name="Sommer R.J."/>
        </authorList>
    </citation>
    <scope>NUCLEOTIDE SEQUENCE</scope>
    <source>
        <strain evidence="3">RS5133</strain>
    </source>
</reference>
<gene>
    <name evidence="3" type="ORF">PFISCL1PPCAC_17479</name>
</gene>
<feature type="domain" description="TTI1 C-terminal TPR" evidence="2">
    <location>
        <begin position="282"/>
        <end position="481"/>
    </location>
</feature>
<dbReference type="EMBL" id="BTSY01000004">
    <property type="protein sequence ID" value="GMT26182.1"/>
    <property type="molecule type" value="Genomic_DNA"/>
</dbReference>
<dbReference type="InterPro" id="IPR057567">
    <property type="entry name" value="TPR_TTI1_C"/>
</dbReference>
<dbReference type="SUPFAM" id="SSF48371">
    <property type="entry name" value="ARM repeat"/>
    <property type="match status" value="1"/>
</dbReference>
<evidence type="ECO:0000313" key="3">
    <source>
        <dbReference type="EMBL" id="GMT26182.1"/>
    </source>
</evidence>
<dbReference type="InterPro" id="IPR052587">
    <property type="entry name" value="TELO2-interacting_protein_1"/>
</dbReference>
<dbReference type="Proteomes" id="UP001432322">
    <property type="component" value="Unassembled WGS sequence"/>
</dbReference>
<dbReference type="Pfam" id="PF24181">
    <property type="entry name" value="TPR_TTI1_C"/>
    <property type="match status" value="1"/>
</dbReference>
<evidence type="ECO:0000313" key="4">
    <source>
        <dbReference type="Proteomes" id="UP001432322"/>
    </source>
</evidence>
<feature type="compositionally biased region" description="Acidic residues" evidence="1">
    <location>
        <begin position="287"/>
        <end position="299"/>
    </location>
</feature>
<dbReference type="InterPro" id="IPR016024">
    <property type="entry name" value="ARM-type_fold"/>
</dbReference>
<sequence>GGGGGEGGLRAFILSLPLQFGVRFEWMEGVARAMADKAAEMILRLLLHLLPPSSSVVDPPLLMMTALIVMQETSSPPSDDDLFALVDWSMQRLQQVTVAAVEKEDTVEDAILLSSSSSISALSLLTVIGVATARMKTRRARGRTLVDALYHLLEWSACPVVVVAEAASRGIAEIAKFSSLSVSDLLVRNGTNVSNRVALSSRRYFSNRRCPLVLSSLLNRLESDDLFTHLSLIVEDLIGALDRHNIDWCLLILRVIYAYAKTINRWYPEQMPPLDPRKEFVVEEIVEEGEEEGEGDGEQEEKLVEETPKPIPQKSVKMAEWILKRTKHLHSSLHLPVCILSLSIAGECIHHVRHWDDVLLPMVHQNWASLVPRFDDSNYECRIAALRLLGRMAEVSGDFIHRKIRDELWPGIESWLRAEASAEGGFELSRKLKYTVALLERLPVIFDRCALSVHLNASLAEICTQMSINKTQSNTVIEAARRALVVLRTNEN</sequence>
<comment type="caution">
    <text evidence="3">The sequence shown here is derived from an EMBL/GenBank/DDBJ whole genome shotgun (WGS) entry which is preliminary data.</text>
</comment>
<keyword evidence="4" id="KW-1185">Reference proteome</keyword>
<organism evidence="3 4">
    <name type="scientific">Pristionchus fissidentatus</name>
    <dbReference type="NCBI Taxonomy" id="1538716"/>
    <lineage>
        <taxon>Eukaryota</taxon>
        <taxon>Metazoa</taxon>
        <taxon>Ecdysozoa</taxon>
        <taxon>Nematoda</taxon>
        <taxon>Chromadorea</taxon>
        <taxon>Rhabditida</taxon>
        <taxon>Rhabditina</taxon>
        <taxon>Diplogasteromorpha</taxon>
        <taxon>Diplogasteroidea</taxon>
        <taxon>Neodiplogasteridae</taxon>
        <taxon>Pristionchus</taxon>
    </lineage>
</organism>
<feature type="region of interest" description="Disordered" evidence="1">
    <location>
        <begin position="287"/>
        <end position="306"/>
    </location>
</feature>
<protein>
    <recommendedName>
        <fullName evidence="2">TTI1 C-terminal TPR domain-containing protein</fullName>
    </recommendedName>
</protein>
<dbReference type="PANTHER" id="PTHR18460">
    <property type="entry name" value="TEL2 INTERACTING PROTEIN 1 TTI1 FAMILY MEMBER"/>
    <property type="match status" value="1"/>
</dbReference>
<proteinExistence type="predicted"/>
<dbReference type="Pfam" id="PF21547">
    <property type="entry name" value="TTI1"/>
    <property type="match status" value="1"/>
</dbReference>
<name>A0AAV5W2X9_9BILA</name>
<accession>A0AAV5W2X9</accession>
<evidence type="ECO:0000256" key="1">
    <source>
        <dbReference type="SAM" id="MobiDB-lite"/>
    </source>
</evidence>
<dbReference type="AlphaFoldDB" id="A0AAV5W2X9"/>
<evidence type="ECO:0000259" key="2">
    <source>
        <dbReference type="Pfam" id="PF24181"/>
    </source>
</evidence>